<name>A0A9D5AMV2_PEA</name>
<keyword evidence="3" id="KW-1185">Reference proteome</keyword>
<dbReference type="Proteomes" id="UP001058974">
    <property type="component" value="Chromosome 5"/>
</dbReference>
<dbReference type="Gramene" id="Psat05G0664600-T1">
    <property type="protein sequence ID" value="KAI5411650.1"/>
    <property type="gene ID" value="KIW84_056646"/>
</dbReference>
<organism evidence="2 3">
    <name type="scientific">Pisum sativum</name>
    <name type="common">Garden pea</name>
    <name type="synonym">Lathyrus oleraceus</name>
    <dbReference type="NCBI Taxonomy" id="3888"/>
    <lineage>
        <taxon>Eukaryota</taxon>
        <taxon>Viridiplantae</taxon>
        <taxon>Streptophyta</taxon>
        <taxon>Embryophyta</taxon>
        <taxon>Tracheophyta</taxon>
        <taxon>Spermatophyta</taxon>
        <taxon>Magnoliopsida</taxon>
        <taxon>eudicotyledons</taxon>
        <taxon>Gunneridae</taxon>
        <taxon>Pentapetalae</taxon>
        <taxon>rosids</taxon>
        <taxon>fabids</taxon>
        <taxon>Fabales</taxon>
        <taxon>Fabaceae</taxon>
        <taxon>Papilionoideae</taxon>
        <taxon>50 kb inversion clade</taxon>
        <taxon>NPAAA clade</taxon>
        <taxon>Hologalegina</taxon>
        <taxon>IRL clade</taxon>
        <taxon>Fabeae</taxon>
        <taxon>Lathyrus</taxon>
    </lineage>
</organism>
<dbReference type="PANTHER" id="PTHR32108">
    <property type="entry name" value="DNA-DIRECTED RNA POLYMERASE SUBUNIT ALPHA"/>
    <property type="match status" value="1"/>
</dbReference>
<feature type="region of interest" description="Disordered" evidence="1">
    <location>
        <begin position="65"/>
        <end position="93"/>
    </location>
</feature>
<evidence type="ECO:0000256" key="1">
    <source>
        <dbReference type="SAM" id="MobiDB-lite"/>
    </source>
</evidence>
<dbReference type="EMBL" id="JAMSHJ010000005">
    <property type="protein sequence ID" value="KAI5411650.1"/>
    <property type="molecule type" value="Genomic_DNA"/>
</dbReference>
<feature type="compositionally biased region" description="Basic and acidic residues" evidence="1">
    <location>
        <begin position="82"/>
        <end position="93"/>
    </location>
</feature>
<proteinExistence type="predicted"/>
<dbReference type="PANTHER" id="PTHR32108:SF9">
    <property type="entry name" value="REVERSE TRANSCRIPTASE RNASE H-LIKE DOMAIN-CONTAINING PROTEIN"/>
    <property type="match status" value="1"/>
</dbReference>
<accession>A0A9D5AMV2</accession>
<sequence>MEEIKSIDRAGMVLGLFLDSMTMDCTNQVMIDEQAKDSMKKDNKQKVAASILPFLPQEQGLLPHQRPAQSNQKLKQKQISQKNKDQEGRRLRNDPIPMSYVHLLPILVNVGAIVPKQIEPAKFPYHHKHGPHATYGYHAGYVGHPTESCHVLKTKVQELINRNLLCFTPVTAKVQED</sequence>
<evidence type="ECO:0000313" key="3">
    <source>
        <dbReference type="Proteomes" id="UP001058974"/>
    </source>
</evidence>
<evidence type="ECO:0000313" key="2">
    <source>
        <dbReference type="EMBL" id="KAI5411650.1"/>
    </source>
</evidence>
<dbReference type="AlphaFoldDB" id="A0A9D5AMV2"/>
<feature type="compositionally biased region" description="Polar residues" evidence="1">
    <location>
        <begin position="67"/>
        <end position="81"/>
    </location>
</feature>
<comment type="caution">
    <text evidence="2">The sequence shown here is derived from an EMBL/GenBank/DDBJ whole genome shotgun (WGS) entry which is preliminary data.</text>
</comment>
<reference evidence="2 3" key="1">
    <citation type="journal article" date="2022" name="Nat. Genet.">
        <title>Improved pea reference genome and pan-genome highlight genomic features and evolutionary characteristics.</title>
        <authorList>
            <person name="Yang T."/>
            <person name="Liu R."/>
            <person name="Luo Y."/>
            <person name="Hu S."/>
            <person name="Wang D."/>
            <person name="Wang C."/>
            <person name="Pandey M.K."/>
            <person name="Ge S."/>
            <person name="Xu Q."/>
            <person name="Li N."/>
            <person name="Li G."/>
            <person name="Huang Y."/>
            <person name="Saxena R.K."/>
            <person name="Ji Y."/>
            <person name="Li M."/>
            <person name="Yan X."/>
            <person name="He Y."/>
            <person name="Liu Y."/>
            <person name="Wang X."/>
            <person name="Xiang C."/>
            <person name="Varshney R.K."/>
            <person name="Ding H."/>
            <person name="Gao S."/>
            <person name="Zong X."/>
        </authorList>
    </citation>
    <scope>NUCLEOTIDE SEQUENCE [LARGE SCALE GENOMIC DNA]</scope>
    <source>
        <strain evidence="2 3">cv. Zhongwan 6</strain>
    </source>
</reference>
<gene>
    <name evidence="2" type="ORF">KIW84_056646</name>
</gene>
<protein>
    <submittedName>
        <fullName evidence="2">Uncharacterized protein</fullName>
    </submittedName>
</protein>